<reference evidence="1" key="2">
    <citation type="journal article" date="2015" name="Data Brief">
        <title>Shoot transcriptome of the giant reed, Arundo donax.</title>
        <authorList>
            <person name="Barrero R.A."/>
            <person name="Guerrero F.D."/>
            <person name="Moolhuijzen P."/>
            <person name="Goolsby J.A."/>
            <person name="Tidwell J."/>
            <person name="Bellgard S.E."/>
            <person name="Bellgard M.I."/>
        </authorList>
    </citation>
    <scope>NUCLEOTIDE SEQUENCE</scope>
    <source>
        <tissue evidence="1">Shoot tissue taken approximately 20 cm above the soil surface</tissue>
    </source>
</reference>
<name>A0A0A9G2U4_ARUDO</name>
<protein>
    <submittedName>
        <fullName evidence="1">Uncharacterized protein</fullName>
    </submittedName>
</protein>
<dbReference type="AlphaFoldDB" id="A0A0A9G2U4"/>
<sequence length="38" mass="4407">MKSRGRKKNWICTCPSLPKATSQPFELFCKIMSCSRSR</sequence>
<dbReference type="EMBL" id="GBRH01182948">
    <property type="protein sequence ID" value="JAE14948.1"/>
    <property type="molecule type" value="Transcribed_RNA"/>
</dbReference>
<proteinExistence type="predicted"/>
<organism evidence="1">
    <name type="scientific">Arundo donax</name>
    <name type="common">Giant reed</name>
    <name type="synonym">Donax arundinaceus</name>
    <dbReference type="NCBI Taxonomy" id="35708"/>
    <lineage>
        <taxon>Eukaryota</taxon>
        <taxon>Viridiplantae</taxon>
        <taxon>Streptophyta</taxon>
        <taxon>Embryophyta</taxon>
        <taxon>Tracheophyta</taxon>
        <taxon>Spermatophyta</taxon>
        <taxon>Magnoliopsida</taxon>
        <taxon>Liliopsida</taxon>
        <taxon>Poales</taxon>
        <taxon>Poaceae</taxon>
        <taxon>PACMAD clade</taxon>
        <taxon>Arundinoideae</taxon>
        <taxon>Arundineae</taxon>
        <taxon>Arundo</taxon>
    </lineage>
</organism>
<accession>A0A0A9G2U4</accession>
<evidence type="ECO:0000313" key="1">
    <source>
        <dbReference type="EMBL" id="JAE14948.1"/>
    </source>
</evidence>
<reference evidence="1" key="1">
    <citation type="submission" date="2014-09" db="EMBL/GenBank/DDBJ databases">
        <authorList>
            <person name="Magalhaes I.L.F."/>
            <person name="Oliveira U."/>
            <person name="Santos F.R."/>
            <person name="Vidigal T.H.D.A."/>
            <person name="Brescovit A.D."/>
            <person name="Santos A.J."/>
        </authorList>
    </citation>
    <scope>NUCLEOTIDE SEQUENCE</scope>
    <source>
        <tissue evidence="1">Shoot tissue taken approximately 20 cm above the soil surface</tissue>
    </source>
</reference>